<dbReference type="SUPFAM" id="SSF109854">
    <property type="entry name" value="DinB/YfiT-like putative metalloenzymes"/>
    <property type="match status" value="1"/>
</dbReference>
<comment type="caution">
    <text evidence="1">The sequence shown here is derived from an EMBL/GenBank/DDBJ whole genome shotgun (WGS) entry which is preliminary data.</text>
</comment>
<reference evidence="1 2" key="1">
    <citation type="submission" date="2018-09" db="EMBL/GenBank/DDBJ databases">
        <authorList>
            <person name="Zhu H."/>
        </authorList>
    </citation>
    <scope>NUCLEOTIDE SEQUENCE [LARGE SCALE GENOMIC DNA]</scope>
    <source>
        <strain evidence="1 2">K2S05-167</strain>
    </source>
</reference>
<accession>A0A418V6M1</accession>
<proteinExistence type="predicted"/>
<dbReference type="EMBL" id="QYUJ01000014">
    <property type="protein sequence ID" value="RJF71763.1"/>
    <property type="molecule type" value="Genomic_DNA"/>
</dbReference>
<gene>
    <name evidence="1" type="ORF">D3875_09475</name>
</gene>
<dbReference type="RefSeq" id="WP_119763260.1">
    <property type="nucleotide sequence ID" value="NZ_QYUJ01000014.1"/>
</dbReference>
<evidence type="ECO:0000313" key="2">
    <source>
        <dbReference type="Proteomes" id="UP000286287"/>
    </source>
</evidence>
<dbReference type="InterPro" id="IPR034660">
    <property type="entry name" value="DinB/YfiT-like"/>
</dbReference>
<dbReference type="OrthoDB" id="73562at2"/>
<sequence length="142" mass="15574">MNLLQASLLGGAAFREVPELLADLTFAQASQTVPGLPYTLGALLRHLQVTMRVSLDLMTGKLGAWPENLNVWPDPPRNDTELHALLDDLNLMLAEARLLSADPSGVTRDILLDLAVHNAYHWGQLALIRQQQGVTFRPASET</sequence>
<evidence type="ECO:0000313" key="1">
    <source>
        <dbReference type="EMBL" id="RJF71763.1"/>
    </source>
</evidence>
<dbReference type="Gene3D" id="1.20.120.450">
    <property type="entry name" value="dinb family like domain"/>
    <property type="match status" value="1"/>
</dbReference>
<name>A0A418V6M1_9DEIO</name>
<keyword evidence="2" id="KW-1185">Reference proteome</keyword>
<protein>
    <submittedName>
        <fullName evidence="1">Damage-inducible protein DinB</fullName>
    </submittedName>
</protein>
<dbReference type="Proteomes" id="UP000286287">
    <property type="component" value="Unassembled WGS sequence"/>
</dbReference>
<dbReference type="AlphaFoldDB" id="A0A418V6M1"/>
<organism evidence="1 2">
    <name type="scientific">Deinococcus cavernae</name>
    <dbReference type="NCBI Taxonomy" id="2320857"/>
    <lineage>
        <taxon>Bacteria</taxon>
        <taxon>Thermotogati</taxon>
        <taxon>Deinococcota</taxon>
        <taxon>Deinococci</taxon>
        <taxon>Deinococcales</taxon>
        <taxon>Deinococcaceae</taxon>
        <taxon>Deinococcus</taxon>
    </lineage>
</organism>